<evidence type="ECO:0000259" key="2">
    <source>
        <dbReference type="Pfam" id="PF21904"/>
    </source>
</evidence>
<organism evidence="3 4">
    <name type="scientific">Flemingia macrophylla</name>
    <dbReference type="NCBI Taxonomy" id="520843"/>
    <lineage>
        <taxon>Eukaryota</taxon>
        <taxon>Viridiplantae</taxon>
        <taxon>Streptophyta</taxon>
        <taxon>Embryophyta</taxon>
        <taxon>Tracheophyta</taxon>
        <taxon>Spermatophyta</taxon>
        <taxon>Magnoliopsida</taxon>
        <taxon>eudicotyledons</taxon>
        <taxon>Gunneridae</taxon>
        <taxon>Pentapetalae</taxon>
        <taxon>rosids</taxon>
        <taxon>fabids</taxon>
        <taxon>Fabales</taxon>
        <taxon>Fabaceae</taxon>
        <taxon>Papilionoideae</taxon>
        <taxon>50 kb inversion clade</taxon>
        <taxon>NPAAA clade</taxon>
        <taxon>indigoferoid/millettioid clade</taxon>
        <taxon>Phaseoleae</taxon>
        <taxon>Flemingia</taxon>
    </lineage>
</organism>
<dbReference type="Proteomes" id="UP001603857">
    <property type="component" value="Unassembled WGS sequence"/>
</dbReference>
<keyword evidence="1" id="KW-0812">Transmembrane</keyword>
<keyword evidence="1" id="KW-1133">Transmembrane helix</keyword>
<reference evidence="3 4" key="1">
    <citation type="submission" date="2024-08" db="EMBL/GenBank/DDBJ databases">
        <title>Insights into the chromosomal genome structure of Flemingia macrophylla.</title>
        <authorList>
            <person name="Ding Y."/>
            <person name="Zhao Y."/>
            <person name="Bi W."/>
            <person name="Wu M."/>
            <person name="Zhao G."/>
            <person name="Gong Y."/>
            <person name="Li W."/>
            <person name="Zhang P."/>
        </authorList>
    </citation>
    <scope>NUCLEOTIDE SEQUENCE [LARGE SCALE GENOMIC DNA]</scope>
    <source>
        <strain evidence="3">DYQJB</strain>
        <tissue evidence="3">Leaf</tissue>
    </source>
</reference>
<dbReference type="EMBL" id="JBGMDY010000009">
    <property type="protein sequence ID" value="KAL2322332.1"/>
    <property type="molecule type" value="Genomic_DNA"/>
</dbReference>
<dbReference type="InterPro" id="IPR054103">
    <property type="entry name" value="CAND6-7_N"/>
</dbReference>
<evidence type="ECO:0000313" key="4">
    <source>
        <dbReference type="Proteomes" id="UP001603857"/>
    </source>
</evidence>
<keyword evidence="4" id="KW-1185">Reference proteome</keyword>
<gene>
    <name evidence="3" type="ORF">Fmac_026711</name>
</gene>
<protein>
    <recommendedName>
        <fullName evidence="2">CAND6/7 N-terminal domain-containing protein</fullName>
    </recommendedName>
</protein>
<feature type="transmembrane region" description="Helical" evidence="1">
    <location>
        <begin position="70"/>
        <end position="90"/>
    </location>
</feature>
<dbReference type="AlphaFoldDB" id="A0ABD1LFL2"/>
<name>A0ABD1LFL2_9FABA</name>
<sequence>MGKQFRCTPATPSTSSPSSFNCTYLATTPNKYSLFFANCNPDTTVSISLRTELFNLNPTRTKISSAHTHLPSFFFLFSVTYIVVAYSASWNSFPHQLPLYA</sequence>
<comment type="caution">
    <text evidence="3">The sequence shown here is derived from an EMBL/GenBank/DDBJ whole genome shotgun (WGS) entry which is preliminary data.</text>
</comment>
<keyword evidence="1" id="KW-0472">Membrane</keyword>
<feature type="domain" description="CAND6/7 N-terminal" evidence="2">
    <location>
        <begin position="15"/>
        <end position="55"/>
    </location>
</feature>
<dbReference type="Pfam" id="PF21904">
    <property type="entry name" value="CAND6-7_N"/>
    <property type="match status" value="1"/>
</dbReference>
<evidence type="ECO:0000313" key="3">
    <source>
        <dbReference type="EMBL" id="KAL2322332.1"/>
    </source>
</evidence>
<evidence type="ECO:0000256" key="1">
    <source>
        <dbReference type="SAM" id="Phobius"/>
    </source>
</evidence>
<accession>A0ABD1LFL2</accession>
<proteinExistence type="predicted"/>